<dbReference type="GO" id="GO:0006401">
    <property type="term" value="P:RNA catabolic process"/>
    <property type="evidence" value="ECO:0007669"/>
    <property type="project" value="TreeGrafter"/>
</dbReference>
<feature type="region of interest" description="Disordered" evidence="3">
    <location>
        <begin position="98"/>
        <end position="215"/>
    </location>
</feature>
<sequence>MPAQRAMLLLLLAAAAAALEHGGGVQLPAASLGKRGRRGKDKGPDGDPGFDLFLFVRSYSPTFCRQERCTIRPITAFTIHGLWPEYANGGWPEFCGDHSSSSNAGSSSSGGSSLAASGSTLGSSGASAMQQQEQQSDGAAWTPTTAAGEQEQQQEDEPDTSGKGERRRKNEEGDEPSPELQPPAPSPAPAPQPEEGNEQQRCEWPSFKGPDGDFWDHEYEKHGTCARPVTGDRPAFFNATMRLHEQLDLDVALATAGILPSDSDQYVTRKVARAVEDAFGVAPLLECWHGQLLEVRLCVGLDLKLRTCPPGVVRSHRATCGKTVSLPVGSPVPAECRPYFPPWKAPNSGGQDLILVRIATGVAVMGAAAAAVLLLL</sequence>
<dbReference type="InterPro" id="IPR033130">
    <property type="entry name" value="RNase_T2_His_AS_2"/>
</dbReference>
<evidence type="ECO:0000256" key="3">
    <source>
        <dbReference type="SAM" id="MobiDB-lite"/>
    </source>
</evidence>
<organism evidence="6 7">
    <name type="scientific">Chlorella sorokiniana</name>
    <name type="common">Freshwater green alga</name>
    <dbReference type="NCBI Taxonomy" id="3076"/>
    <lineage>
        <taxon>Eukaryota</taxon>
        <taxon>Viridiplantae</taxon>
        <taxon>Chlorophyta</taxon>
        <taxon>core chlorophytes</taxon>
        <taxon>Trebouxiophyceae</taxon>
        <taxon>Chlorellales</taxon>
        <taxon>Chlorellaceae</taxon>
        <taxon>Chlorella clade</taxon>
        <taxon>Chlorella</taxon>
    </lineage>
</organism>
<accession>A0A2P6TIZ7</accession>
<evidence type="ECO:0000256" key="1">
    <source>
        <dbReference type="ARBA" id="ARBA00007469"/>
    </source>
</evidence>
<dbReference type="PROSITE" id="PS00530">
    <property type="entry name" value="RNASE_T2_1"/>
    <property type="match status" value="1"/>
</dbReference>
<keyword evidence="4" id="KW-0812">Transmembrane</keyword>
<gene>
    <name evidence="6" type="ORF">C2E21_7009</name>
</gene>
<evidence type="ECO:0000256" key="5">
    <source>
        <dbReference type="SAM" id="SignalP"/>
    </source>
</evidence>
<feature type="chain" id="PRO_5015195613" evidence="5">
    <location>
        <begin position="19"/>
        <end position="376"/>
    </location>
</feature>
<dbReference type="AlphaFoldDB" id="A0A2P6TIZ7"/>
<dbReference type="OrthoDB" id="435754at2759"/>
<feature type="compositionally biased region" description="Low complexity" evidence="3">
    <location>
        <begin position="142"/>
        <end position="151"/>
    </location>
</feature>
<dbReference type="GO" id="GO:0005576">
    <property type="term" value="C:extracellular region"/>
    <property type="evidence" value="ECO:0007669"/>
    <property type="project" value="TreeGrafter"/>
</dbReference>
<reference evidence="6 7" key="1">
    <citation type="journal article" date="2018" name="Plant J.">
        <title>Genome sequences of Chlorella sorokiniana UTEX 1602 and Micractinium conductrix SAG 241.80: implications to maltose excretion by a green alga.</title>
        <authorList>
            <person name="Arriola M.B."/>
            <person name="Velmurugan N."/>
            <person name="Zhang Y."/>
            <person name="Plunkett M.H."/>
            <person name="Hondzo H."/>
            <person name="Barney B.M."/>
        </authorList>
    </citation>
    <scope>NUCLEOTIDE SEQUENCE [LARGE SCALE GENOMIC DNA]</scope>
    <source>
        <strain evidence="7">UTEX 1602</strain>
    </source>
</reference>
<dbReference type="InterPro" id="IPR001568">
    <property type="entry name" value="RNase_T2-like"/>
</dbReference>
<keyword evidence="5" id="KW-0732">Signal</keyword>
<keyword evidence="4" id="KW-0472">Membrane</keyword>
<evidence type="ECO:0000313" key="6">
    <source>
        <dbReference type="EMBL" id="PRW39224.1"/>
    </source>
</evidence>
<dbReference type="Pfam" id="PF00445">
    <property type="entry name" value="Ribonuclease_T2"/>
    <property type="match status" value="2"/>
</dbReference>
<dbReference type="PANTHER" id="PTHR11240:SF22">
    <property type="entry name" value="RIBONUCLEASE T2"/>
    <property type="match status" value="1"/>
</dbReference>
<feature type="transmembrane region" description="Helical" evidence="4">
    <location>
        <begin position="354"/>
        <end position="375"/>
    </location>
</feature>
<feature type="compositionally biased region" description="Basic and acidic residues" evidence="3">
    <location>
        <begin position="160"/>
        <end position="171"/>
    </location>
</feature>
<feature type="compositionally biased region" description="Pro residues" evidence="3">
    <location>
        <begin position="179"/>
        <end position="192"/>
    </location>
</feature>
<dbReference type="InterPro" id="IPR036430">
    <property type="entry name" value="RNase_T2-like_sf"/>
</dbReference>
<keyword evidence="7" id="KW-1185">Reference proteome</keyword>
<dbReference type="Proteomes" id="UP000239899">
    <property type="component" value="Unassembled WGS sequence"/>
</dbReference>
<comment type="similarity">
    <text evidence="1 2">Belongs to the RNase T2 family.</text>
</comment>
<dbReference type="Gene3D" id="3.90.730.10">
    <property type="entry name" value="Ribonuclease T2-like"/>
    <property type="match status" value="1"/>
</dbReference>
<comment type="caution">
    <text evidence="6">The sequence shown here is derived from an EMBL/GenBank/DDBJ whole genome shotgun (WGS) entry which is preliminary data.</text>
</comment>
<name>A0A2P6TIZ7_CHLSO</name>
<protein>
    <submittedName>
        <fullName evidence="6">Ribonuclease 2-like</fullName>
    </submittedName>
</protein>
<dbReference type="InterPro" id="IPR018188">
    <property type="entry name" value="RNase_T2_His_AS_1"/>
</dbReference>
<dbReference type="SUPFAM" id="SSF55895">
    <property type="entry name" value="Ribonuclease Rh-like"/>
    <property type="match status" value="2"/>
</dbReference>
<evidence type="ECO:0000256" key="2">
    <source>
        <dbReference type="RuleBase" id="RU004328"/>
    </source>
</evidence>
<evidence type="ECO:0000256" key="4">
    <source>
        <dbReference type="SAM" id="Phobius"/>
    </source>
</evidence>
<feature type="signal peptide" evidence="5">
    <location>
        <begin position="1"/>
        <end position="18"/>
    </location>
</feature>
<proteinExistence type="inferred from homology"/>
<dbReference type="EMBL" id="LHPG02000014">
    <property type="protein sequence ID" value="PRW39224.1"/>
    <property type="molecule type" value="Genomic_DNA"/>
</dbReference>
<dbReference type="STRING" id="3076.A0A2P6TIZ7"/>
<dbReference type="PROSITE" id="PS00531">
    <property type="entry name" value="RNASE_T2_2"/>
    <property type="match status" value="1"/>
</dbReference>
<evidence type="ECO:0000313" key="7">
    <source>
        <dbReference type="Proteomes" id="UP000239899"/>
    </source>
</evidence>
<keyword evidence="4" id="KW-1133">Transmembrane helix</keyword>
<dbReference type="GO" id="GO:0033897">
    <property type="term" value="F:ribonuclease T2 activity"/>
    <property type="evidence" value="ECO:0007669"/>
    <property type="project" value="InterPro"/>
</dbReference>
<dbReference type="GO" id="GO:0003723">
    <property type="term" value="F:RNA binding"/>
    <property type="evidence" value="ECO:0007669"/>
    <property type="project" value="InterPro"/>
</dbReference>
<dbReference type="PANTHER" id="PTHR11240">
    <property type="entry name" value="RIBONUCLEASE T2"/>
    <property type="match status" value="1"/>
</dbReference>
<feature type="compositionally biased region" description="Low complexity" evidence="3">
    <location>
        <begin position="99"/>
        <end position="128"/>
    </location>
</feature>